<name>A0A9N7W303_PLEPL</name>
<proteinExistence type="predicted"/>
<dbReference type="Proteomes" id="UP001153269">
    <property type="component" value="Unassembled WGS sequence"/>
</dbReference>
<dbReference type="EMBL" id="CADEAL010004474">
    <property type="protein sequence ID" value="CAB1460370.1"/>
    <property type="molecule type" value="Genomic_DNA"/>
</dbReference>
<dbReference type="AlphaFoldDB" id="A0A9N7W303"/>
<sequence>MSPPVLEGASPPADQSSLSAHQQPANERASLFPSPADESELECSGLFAILSLHQLEPFTVNLLLGGEGGLLGMEDKGSLPYKPLFTLPSSPPESYVSLISQVNLLHRTPARSLQQ</sequence>
<accession>A0A9N7W303</accession>
<reference evidence="2" key="1">
    <citation type="submission" date="2020-03" db="EMBL/GenBank/DDBJ databases">
        <authorList>
            <person name="Weist P."/>
        </authorList>
    </citation>
    <scope>NUCLEOTIDE SEQUENCE</scope>
</reference>
<feature type="region of interest" description="Disordered" evidence="1">
    <location>
        <begin position="1"/>
        <end position="37"/>
    </location>
</feature>
<organism evidence="2 3">
    <name type="scientific">Pleuronectes platessa</name>
    <name type="common">European plaice</name>
    <dbReference type="NCBI Taxonomy" id="8262"/>
    <lineage>
        <taxon>Eukaryota</taxon>
        <taxon>Metazoa</taxon>
        <taxon>Chordata</taxon>
        <taxon>Craniata</taxon>
        <taxon>Vertebrata</taxon>
        <taxon>Euteleostomi</taxon>
        <taxon>Actinopterygii</taxon>
        <taxon>Neopterygii</taxon>
        <taxon>Teleostei</taxon>
        <taxon>Neoteleostei</taxon>
        <taxon>Acanthomorphata</taxon>
        <taxon>Carangaria</taxon>
        <taxon>Pleuronectiformes</taxon>
        <taxon>Pleuronectoidei</taxon>
        <taxon>Pleuronectidae</taxon>
        <taxon>Pleuronectes</taxon>
    </lineage>
</organism>
<keyword evidence="3" id="KW-1185">Reference proteome</keyword>
<evidence type="ECO:0000313" key="3">
    <source>
        <dbReference type="Proteomes" id="UP001153269"/>
    </source>
</evidence>
<gene>
    <name evidence="2" type="ORF">PLEPLA_LOCUS48221</name>
</gene>
<evidence type="ECO:0000313" key="2">
    <source>
        <dbReference type="EMBL" id="CAB1460370.1"/>
    </source>
</evidence>
<evidence type="ECO:0000256" key="1">
    <source>
        <dbReference type="SAM" id="MobiDB-lite"/>
    </source>
</evidence>
<feature type="compositionally biased region" description="Polar residues" evidence="1">
    <location>
        <begin position="13"/>
        <end position="25"/>
    </location>
</feature>
<protein>
    <submittedName>
        <fullName evidence="2">Uncharacterized protein</fullName>
    </submittedName>
</protein>
<comment type="caution">
    <text evidence="2">The sequence shown here is derived from an EMBL/GenBank/DDBJ whole genome shotgun (WGS) entry which is preliminary data.</text>
</comment>